<feature type="domain" description="YdbS-like PH" evidence="2">
    <location>
        <begin position="70"/>
        <end position="147"/>
    </location>
</feature>
<evidence type="ECO:0000313" key="3">
    <source>
        <dbReference type="EMBL" id="EWT02372.1"/>
    </source>
</evidence>
<accession>W9GAW4</accession>
<keyword evidence="1" id="KW-0472">Membrane</keyword>
<protein>
    <recommendedName>
        <fullName evidence="2">YdbS-like PH domain-containing protein</fullName>
    </recommendedName>
</protein>
<feature type="transmembrane region" description="Helical" evidence="1">
    <location>
        <begin position="232"/>
        <end position="254"/>
    </location>
</feature>
<sequence>MTERAPGDGSGWRRLDARMLLVHPVQTFVRFLPAILAILIARSSTSGSSDGDRWELVALPLIVAVGALRWLTTRYRIGDGQIELRRGLLNKTTTTARLDRVRTVDLTSELHHRALGLAKVEISTGSAGKDRLVLDSLSLVDGRRLRAELLHRAAPAPAPDLAAHPVLPVAPADVSADEELLRLDPAWVRYAPLTLTGLATAAAVVGFAVQGLQRYADDGALTSAAEQVRALVWWADVVILLAVISLLAVLAYVLSFWGFRLSRNTLGTLHARRGLLTTRETTIDRSRLRGVRVEAPLGLRLAGARRLRAVSTGLPTERGGGSDWLSPPAPVEAVTTVAVEIVDDASAVLAALVPHGPAARRRRLNRALAPAVVVGAALIAARAVLGWPTGFAVAVPVLLAAAFALGMDRYAGLGHLVTPTHLVAQHGSLDRSRVVLAREGIIGWTIRQSFFQRRAGVVTLVATTAAGRQHYELVDVTPERAHAVVAEITPALVADFS</sequence>
<dbReference type="AlphaFoldDB" id="W9GAW4"/>
<name>W9GAW4_9MICO</name>
<keyword evidence="1" id="KW-1133">Transmembrane helix</keyword>
<reference evidence="3 4" key="1">
    <citation type="submission" date="2013-08" db="EMBL/GenBank/DDBJ databases">
        <title>Intrasporangium oryzae NRRL B-24470.</title>
        <authorList>
            <person name="Liu H."/>
            <person name="Wang G."/>
        </authorList>
    </citation>
    <scope>NUCLEOTIDE SEQUENCE [LARGE SCALE GENOMIC DNA]</scope>
    <source>
        <strain evidence="3 4">NRRL B-24470</strain>
    </source>
</reference>
<dbReference type="RefSeq" id="WP_034803338.1">
    <property type="nucleotide sequence ID" value="NZ_AWSA01000011.1"/>
</dbReference>
<keyword evidence="1" id="KW-0812">Transmembrane</keyword>
<feature type="transmembrane region" description="Helical" evidence="1">
    <location>
        <begin position="391"/>
        <end position="407"/>
    </location>
</feature>
<dbReference type="PANTHER" id="PTHR34473">
    <property type="entry name" value="UPF0699 TRANSMEMBRANE PROTEIN YDBS"/>
    <property type="match status" value="1"/>
</dbReference>
<gene>
    <name evidence="3" type="ORF">N865_06255</name>
</gene>
<dbReference type="EMBL" id="AWSA01000011">
    <property type="protein sequence ID" value="EWT02372.1"/>
    <property type="molecule type" value="Genomic_DNA"/>
</dbReference>
<dbReference type="InterPro" id="IPR005182">
    <property type="entry name" value="YdbS-like_PH"/>
</dbReference>
<dbReference type="Pfam" id="PF03703">
    <property type="entry name" value="bPH_2"/>
    <property type="match status" value="2"/>
</dbReference>
<dbReference type="eggNOG" id="COG3428">
    <property type="taxonomic scope" value="Bacteria"/>
</dbReference>
<comment type="caution">
    <text evidence="3">The sequence shown here is derived from an EMBL/GenBank/DDBJ whole genome shotgun (WGS) entry which is preliminary data.</text>
</comment>
<dbReference type="PANTHER" id="PTHR34473:SF2">
    <property type="entry name" value="UPF0699 TRANSMEMBRANE PROTEIN YDBT"/>
    <property type="match status" value="1"/>
</dbReference>
<feature type="transmembrane region" description="Helical" evidence="1">
    <location>
        <begin position="367"/>
        <end position="385"/>
    </location>
</feature>
<dbReference type="InterPro" id="IPR014529">
    <property type="entry name" value="UCP026631"/>
</dbReference>
<evidence type="ECO:0000313" key="4">
    <source>
        <dbReference type="Proteomes" id="UP000019489"/>
    </source>
</evidence>
<proteinExistence type="predicted"/>
<feature type="transmembrane region" description="Helical" evidence="1">
    <location>
        <begin position="53"/>
        <end position="71"/>
    </location>
</feature>
<dbReference type="PATRIC" id="fig|1386089.3.peg.1379"/>
<dbReference type="STRING" id="1386089.N865_06255"/>
<feature type="transmembrane region" description="Helical" evidence="1">
    <location>
        <begin position="190"/>
        <end position="212"/>
    </location>
</feature>
<feature type="transmembrane region" description="Helical" evidence="1">
    <location>
        <begin position="20"/>
        <end position="41"/>
    </location>
</feature>
<keyword evidence="4" id="KW-1185">Reference proteome</keyword>
<organism evidence="3 4">
    <name type="scientific">Intrasporangium oryzae NRRL B-24470</name>
    <dbReference type="NCBI Taxonomy" id="1386089"/>
    <lineage>
        <taxon>Bacteria</taxon>
        <taxon>Bacillati</taxon>
        <taxon>Actinomycetota</taxon>
        <taxon>Actinomycetes</taxon>
        <taxon>Micrococcales</taxon>
        <taxon>Intrasporangiaceae</taxon>
        <taxon>Intrasporangium</taxon>
    </lineage>
</organism>
<dbReference type="Proteomes" id="UP000019489">
    <property type="component" value="Unassembled WGS sequence"/>
</dbReference>
<evidence type="ECO:0000256" key="1">
    <source>
        <dbReference type="SAM" id="Phobius"/>
    </source>
</evidence>
<feature type="domain" description="YdbS-like PH" evidence="2">
    <location>
        <begin position="417"/>
        <end position="486"/>
    </location>
</feature>
<dbReference type="PIRSF" id="PIRSF026631">
    <property type="entry name" value="UCP026631"/>
    <property type="match status" value="1"/>
</dbReference>
<evidence type="ECO:0000259" key="2">
    <source>
        <dbReference type="Pfam" id="PF03703"/>
    </source>
</evidence>